<accession>A0A0N8P256</accession>
<evidence type="ECO:0000313" key="2">
    <source>
        <dbReference type="Proteomes" id="UP000007801"/>
    </source>
</evidence>
<gene>
    <name evidence="1" type="primary">Dana\GF26444</name>
    <name evidence="1" type="ORF">GF26444</name>
</gene>
<organism evidence="1 2">
    <name type="scientific">Drosophila ananassae</name>
    <name type="common">Fruit fly</name>
    <dbReference type="NCBI Taxonomy" id="7217"/>
    <lineage>
        <taxon>Eukaryota</taxon>
        <taxon>Metazoa</taxon>
        <taxon>Ecdysozoa</taxon>
        <taxon>Arthropoda</taxon>
        <taxon>Hexapoda</taxon>
        <taxon>Insecta</taxon>
        <taxon>Pterygota</taxon>
        <taxon>Neoptera</taxon>
        <taxon>Endopterygota</taxon>
        <taxon>Diptera</taxon>
        <taxon>Brachycera</taxon>
        <taxon>Muscomorpha</taxon>
        <taxon>Ephydroidea</taxon>
        <taxon>Drosophilidae</taxon>
        <taxon>Drosophila</taxon>
        <taxon>Sophophora</taxon>
    </lineage>
</organism>
<dbReference type="AlphaFoldDB" id="A0A0N8P256"/>
<sequence length="66" mass="7410">MLSKCFTNFTAPFKCNLELPDSLVATGRIEGPTRTGGGNCCWRTQRSTPTCYLNQKEKVIRGKRVQ</sequence>
<protein>
    <submittedName>
        <fullName evidence="1">Uncharacterized protein</fullName>
    </submittedName>
</protein>
<evidence type="ECO:0000313" key="1">
    <source>
        <dbReference type="EMBL" id="KPU81788.1"/>
    </source>
</evidence>
<keyword evidence="2" id="KW-1185">Reference proteome</keyword>
<proteinExistence type="predicted"/>
<dbReference type="EMBL" id="CH906862">
    <property type="protein sequence ID" value="KPU81788.1"/>
    <property type="molecule type" value="Genomic_DNA"/>
</dbReference>
<dbReference type="InParanoid" id="A0A0N8P256"/>
<dbReference type="Proteomes" id="UP000007801">
    <property type="component" value="Unassembled WGS sequence"/>
</dbReference>
<name>A0A0N8P256_DROAN</name>
<reference evidence="1 2" key="1">
    <citation type="journal article" date="2007" name="Nature">
        <title>Evolution of genes and genomes on the Drosophila phylogeny.</title>
        <authorList>
            <consortium name="Drosophila 12 Genomes Consortium"/>
            <person name="Clark A.G."/>
            <person name="Eisen M.B."/>
            <person name="Smith D.R."/>
            <person name="Bergman C.M."/>
            <person name="Oliver B."/>
            <person name="Markow T.A."/>
            <person name="Kaufman T.C."/>
            <person name="Kellis M."/>
            <person name="Gelbart W."/>
            <person name="Iyer V.N."/>
            <person name="Pollard D.A."/>
            <person name="Sackton T.B."/>
            <person name="Larracuente A.M."/>
            <person name="Singh N.D."/>
            <person name="Abad J.P."/>
            <person name="Abt D.N."/>
            <person name="Adryan B."/>
            <person name="Aguade M."/>
            <person name="Akashi H."/>
            <person name="Anderson W.W."/>
            <person name="Aquadro C.F."/>
            <person name="Ardell D.H."/>
            <person name="Arguello R."/>
            <person name="Artieri C.G."/>
            <person name="Barbash D.A."/>
            <person name="Barker D."/>
            <person name="Barsanti P."/>
            <person name="Batterham P."/>
            <person name="Batzoglou S."/>
            <person name="Begun D."/>
            <person name="Bhutkar A."/>
            <person name="Blanco E."/>
            <person name="Bosak S.A."/>
            <person name="Bradley R.K."/>
            <person name="Brand A.D."/>
            <person name="Brent M.R."/>
            <person name="Brooks A.N."/>
            <person name="Brown R.H."/>
            <person name="Butlin R.K."/>
            <person name="Caggese C."/>
            <person name="Calvi B.R."/>
            <person name="Bernardo de Carvalho A."/>
            <person name="Caspi A."/>
            <person name="Castrezana S."/>
            <person name="Celniker S.E."/>
            <person name="Chang J.L."/>
            <person name="Chapple C."/>
            <person name="Chatterji S."/>
            <person name="Chinwalla A."/>
            <person name="Civetta A."/>
            <person name="Clifton S.W."/>
            <person name="Comeron J.M."/>
            <person name="Costello J.C."/>
            <person name="Coyne J.A."/>
            <person name="Daub J."/>
            <person name="David R.G."/>
            <person name="Delcher A.L."/>
            <person name="Delehaunty K."/>
            <person name="Do C.B."/>
            <person name="Ebling H."/>
            <person name="Edwards K."/>
            <person name="Eickbush T."/>
            <person name="Evans J.D."/>
            <person name="Filipski A."/>
            <person name="Findeiss S."/>
            <person name="Freyhult E."/>
            <person name="Fulton L."/>
            <person name="Fulton R."/>
            <person name="Garcia A.C."/>
            <person name="Gardiner A."/>
            <person name="Garfield D.A."/>
            <person name="Garvin B.E."/>
            <person name="Gibson G."/>
            <person name="Gilbert D."/>
            <person name="Gnerre S."/>
            <person name="Godfrey J."/>
            <person name="Good R."/>
            <person name="Gotea V."/>
            <person name="Gravely B."/>
            <person name="Greenberg A.J."/>
            <person name="Griffiths-Jones S."/>
            <person name="Gross S."/>
            <person name="Guigo R."/>
            <person name="Gustafson E.A."/>
            <person name="Haerty W."/>
            <person name="Hahn M.W."/>
            <person name="Halligan D.L."/>
            <person name="Halpern A.L."/>
            <person name="Halter G.M."/>
            <person name="Han M.V."/>
            <person name="Heger A."/>
            <person name="Hillier L."/>
            <person name="Hinrichs A.S."/>
            <person name="Holmes I."/>
            <person name="Hoskins R.A."/>
            <person name="Hubisz M.J."/>
            <person name="Hultmark D."/>
            <person name="Huntley M.A."/>
            <person name="Jaffe D.B."/>
            <person name="Jagadeeshan S."/>
            <person name="Jeck W.R."/>
            <person name="Johnson J."/>
            <person name="Jones C.D."/>
            <person name="Jordan W.C."/>
            <person name="Karpen G.H."/>
            <person name="Kataoka E."/>
            <person name="Keightley P.D."/>
            <person name="Kheradpour P."/>
            <person name="Kirkness E.F."/>
            <person name="Koerich L.B."/>
            <person name="Kristiansen K."/>
            <person name="Kudrna D."/>
            <person name="Kulathinal R.J."/>
            <person name="Kumar S."/>
            <person name="Kwok R."/>
            <person name="Lander E."/>
            <person name="Langley C.H."/>
            <person name="Lapoint R."/>
            <person name="Lazzaro B.P."/>
            <person name="Lee S.J."/>
            <person name="Levesque L."/>
            <person name="Li R."/>
            <person name="Lin C.F."/>
            <person name="Lin M.F."/>
            <person name="Lindblad-Toh K."/>
            <person name="Llopart A."/>
            <person name="Long M."/>
            <person name="Low L."/>
            <person name="Lozovsky E."/>
            <person name="Lu J."/>
            <person name="Luo M."/>
            <person name="Machado C.A."/>
            <person name="Makalowski W."/>
            <person name="Marzo M."/>
            <person name="Matsuda M."/>
            <person name="Matzkin L."/>
            <person name="McAllister B."/>
            <person name="McBride C.S."/>
            <person name="McKernan B."/>
            <person name="McKernan K."/>
            <person name="Mendez-Lago M."/>
            <person name="Minx P."/>
            <person name="Mollenhauer M.U."/>
            <person name="Montooth K."/>
            <person name="Mount S.M."/>
            <person name="Mu X."/>
            <person name="Myers E."/>
            <person name="Negre B."/>
            <person name="Newfeld S."/>
            <person name="Nielsen R."/>
            <person name="Noor M.A."/>
            <person name="O'Grady P."/>
            <person name="Pachter L."/>
            <person name="Papaceit M."/>
            <person name="Parisi M.J."/>
            <person name="Parisi M."/>
            <person name="Parts L."/>
            <person name="Pedersen J.S."/>
            <person name="Pesole G."/>
            <person name="Phillippy A.M."/>
            <person name="Ponting C.P."/>
            <person name="Pop M."/>
            <person name="Porcelli D."/>
            <person name="Powell J.R."/>
            <person name="Prohaska S."/>
            <person name="Pruitt K."/>
            <person name="Puig M."/>
            <person name="Quesneville H."/>
            <person name="Ram K.R."/>
            <person name="Rand D."/>
            <person name="Rasmussen M.D."/>
            <person name="Reed L.K."/>
            <person name="Reenan R."/>
            <person name="Reily A."/>
            <person name="Remington K.A."/>
            <person name="Rieger T.T."/>
            <person name="Ritchie M.G."/>
            <person name="Robin C."/>
            <person name="Rogers Y.H."/>
            <person name="Rohde C."/>
            <person name="Rozas J."/>
            <person name="Rubenfield M.J."/>
            <person name="Ruiz A."/>
            <person name="Russo S."/>
            <person name="Salzberg S.L."/>
            <person name="Sanchez-Gracia A."/>
            <person name="Saranga D.J."/>
            <person name="Sato H."/>
            <person name="Schaeffer S.W."/>
            <person name="Schatz M.C."/>
            <person name="Schlenke T."/>
            <person name="Schwartz R."/>
            <person name="Segarra C."/>
            <person name="Singh R.S."/>
            <person name="Sirot L."/>
            <person name="Sirota M."/>
            <person name="Sisneros N.B."/>
            <person name="Smith C.D."/>
            <person name="Smith T.F."/>
            <person name="Spieth J."/>
            <person name="Stage D.E."/>
            <person name="Stark A."/>
            <person name="Stephan W."/>
            <person name="Strausberg R.L."/>
            <person name="Strempel S."/>
            <person name="Sturgill D."/>
            <person name="Sutton G."/>
            <person name="Sutton G.G."/>
            <person name="Tao W."/>
            <person name="Teichmann S."/>
            <person name="Tobari Y.N."/>
            <person name="Tomimura Y."/>
            <person name="Tsolas J.M."/>
            <person name="Valente V.L."/>
            <person name="Venter E."/>
            <person name="Venter J.C."/>
            <person name="Vicario S."/>
            <person name="Vieira F.G."/>
            <person name="Vilella A.J."/>
            <person name="Villasante A."/>
            <person name="Walenz B."/>
            <person name="Wang J."/>
            <person name="Wasserman M."/>
            <person name="Watts T."/>
            <person name="Wilson D."/>
            <person name="Wilson R.K."/>
            <person name="Wing R.A."/>
            <person name="Wolfner M.F."/>
            <person name="Wong A."/>
            <person name="Wong G.K."/>
            <person name="Wu C.I."/>
            <person name="Wu G."/>
            <person name="Yamamoto D."/>
            <person name="Yang H.P."/>
            <person name="Yang S.P."/>
            <person name="Yorke J.A."/>
            <person name="Yoshida K."/>
            <person name="Zdobnov E."/>
            <person name="Zhang P."/>
            <person name="Zhang Y."/>
            <person name="Zimin A.V."/>
            <person name="Baldwin J."/>
            <person name="Abdouelleil A."/>
            <person name="Abdulkadir J."/>
            <person name="Abebe A."/>
            <person name="Abera B."/>
            <person name="Abreu J."/>
            <person name="Acer S.C."/>
            <person name="Aftuck L."/>
            <person name="Alexander A."/>
            <person name="An P."/>
            <person name="Anderson E."/>
            <person name="Anderson S."/>
            <person name="Arachi H."/>
            <person name="Azer M."/>
            <person name="Bachantsang P."/>
            <person name="Barry A."/>
            <person name="Bayul T."/>
            <person name="Berlin A."/>
            <person name="Bessette D."/>
            <person name="Bloom T."/>
            <person name="Blye J."/>
            <person name="Boguslavskiy L."/>
            <person name="Bonnet C."/>
            <person name="Boukhgalter B."/>
            <person name="Bourzgui I."/>
            <person name="Brown A."/>
            <person name="Cahill P."/>
            <person name="Channer S."/>
            <person name="Cheshatsang Y."/>
            <person name="Chuda L."/>
            <person name="Citroen M."/>
            <person name="Collymore A."/>
            <person name="Cooke P."/>
            <person name="Costello M."/>
            <person name="D'Aco K."/>
            <person name="Daza R."/>
            <person name="De Haan G."/>
            <person name="DeGray S."/>
            <person name="DeMaso C."/>
            <person name="Dhargay N."/>
            <person name="Dooley K."/>
            <person name="Dooley E."/>
            <person name="Doricent M."/>
            <person name="Dorje P."/>
            <person name="Dorjee K."/>
            <person name="Dupes A."/>
            <person name="Elong R."/>
            <person name="Falk J."/>
            <person name="Farina A."/>
            <person name="Faro S."/>
            <person name="Ferguson D."/>
            <person name="Fisher S."/>
            <person name="Foley C.D."/>
            <person name="Franke A."/>
            <person name="Friedrich D."/>
            <person name="Gadbois L."/>
            <person name="Gearin G."/>
            <person name="Gearin C.R."/>
            <person name="Giannoukos G."/>
            <person name="Goode T."/>
            <person name="Graham J."/>
            <person name="Grandbois E."/>
            <person name="Grewal S."/>
            <person name="Gyaltsen K."/>
            <person name="Hafez N."/>
            <person name="Hagos B."/>
            <person name="Hall J."/>
            <person name="Henson C."/>
            <person name="Hollinger A."/>
            <person name="Honan T."/>
            <person name="Huard M.D."/>
            <person name="Hughes L."/>
            <person name="Hurhula B."/>
            <person name="Husby M.E."/>
            <person name="Kamat A."/>
            <person name="Kanga B."/>
            <person name="Kashin S."/>
            <person name="Khazanovich D."/>
            <person name="Kisner P."/>
            <person name="Lance K."/>
            <person name="Lara M."/>
            <person name="Lee W."/>
            <person name="Lennon N."/>
            <person name="Letendre F."/>
            <person name="LeVine R."/>
            <person name="Lipovsky A."/>
            <person name="Liu X."/>
            <person name="Liu J."/>
            <person name="Liu S."/>
            <person name="Lokyitsang T."/>
            <person name="Lokyitsang Y."/>
            <person name="Lubonja R."/>
            <person name="Lui A."/>
            <person name="MacDonald P."/>
            <person name="Magnisalis V."/>
            <person name="Maru K."/>
            <person name="Matthews C."/>
            <person name="McCusker W."/>
            <person name="McDonough S."/>
            <person name="Mehta T."/>
            <person name="Meldrim J."/>
            <person name="Meneus L."/>
            <person name="Mihai O."/>
            <person name="Mihalev A."/>
            <person name="Mihova T."/>
            <person name="Mittelman R."/>
            <person name="Mlenga V."/>
            <person name="Montmayeur A."/>
            <person name="Mulrain L."/>
            <person name="Navidi A."/>
            <person name="Naylor J."/>
            <person name="Negash T."/>
            <person name="Nguyen T."/>
            <person name="Nguyen N."/>
            <person name="Nicol R."/>
            <person name="Norbu C."/>
            <person name="Norbu N."/>
            <person name="Novod N."/>
            <person name="O'Neill B."/>
            <person name="Osman S."/>
            <person name="Markiewicz E."/>
            <person name="Oyono O.L."/>
            <person name="Patti C."/>
            <person name="Phunkhang P."/>
            <person name="Pierre F."/>
            <person name="Priest M."/>
            <person name="Raghuraman S."/>
            <person name="Rege F."/>
            <person name="Reyes R."/>
            <person name="Rise C."/>
            <person name="Rogov P."/>
            <person name="Ross K."/>
            <person name="Ryan E."/>
            <person name="Settipalli S."/>
            <person name="Shea T."/>
            <person name="Sherpa N."/>
            <person name="Shi L."/>
            <person name="Shih D."/>
            <person name="Sparrow T."/>
            <person name="Spaulding J."/>
            <person name="Stalker J."/>
            <person name="Stange-Thomann N."/>
            <person name="Stavropoulos S."/>
            <person name="Stone C."/>
            <person name="Strader C."/>
            <person name="Tesfaye S."/>
            <person name="Thomson T."/>
            <person name="Thoulutsang Y."/>
            <person name="Thoulutsang D."/>
            <person name="Topham K."/>
            <person name="Topping I."/>
            <person name="Tsamla T."/>
            <person name="Vassiliev H."/>
            <person name="Vo A."/>
            <person name="Wangchuk T."/>
            <person name="Wangdi T."/>
            <person name="Weiand M."/>
            <person name="Wilkinson J."/>
            <person name="Wilson A."/>
            <person name="Yadav S."/>
            <person name="Young G."/>
            <person name="Yu Q."/>
            <person name="Zembek L."/>
            <person name="Zhong D."/>
            <person name="Zimmer A."/>
            <person name="Zwirko Z."/>
            <person name="Jaffe D.B."/>
            <person name="Alvarez P."/>
            <person name="Brockman W."/>
            <person name="Butler J."/>
            <person name="Chin C."/>
            <person name="Gnerre S."/>
            <person name="Grabherr M."/>
            <person name="Kleber M."/>
            <person name="Mauceli E."/>
            <person name="MacCallum I."/>
        </authorList>
    </citation>
    <scope>NUCLEOTIDE SEQUENCE [LARGE SCALE GENOMIC DNA]</scope>
    <source>
        <strain evidence="2">Tucson 14024-0371.13</strain>
    </source>
</reference>